<proteinExistence type="inferred from homology"/>
<keyword evidence="3" id="KW-0815">Transposition</keyword>
<evidence type="ECO:0000256" key="3">
    <source>
        <dbReference type="ARBA" id="ARBA00022578"/>
    </source>
</evidence>
<evidence type="ECO:0000256" key="2">
    <source>
        <dbReference type="ARBA" id="ARBA00006363"/>
    </source>
</evidence>
<dbReference type="InterPro" id="IPR036397">
    <property type="entry name" value="RNaseH_sf"/>
</dbReference>
<dbReference type="InterPro" id="IPR025246">
    <property type="entry name" value="IS30-like_HTH"/>
</dbReference>
<dbReference type="InterPro" id="IPR001584">
    <property type="entry name" value="Integrase_cat-core"/>
</dbReference>
<accession>A0ABQ2EN52</accession>
<feature type="compositionally biased region" description="Basic residues" evidence="6">
    <location>
        <begin position="64"/>
        <end position="74"/>
    </location>
</feature>
<name>A0ABQ2EN52_9GAMM</name>
<dbReference type="InterPro" id="IPR009057">
    <property type="entry name" value="Homeodomain-like_sf"/>
</dbReference>
<dbReference type="EMBL" id="BMME01000002">
    <property type="protein sequence ID" value="GGK16910.1"/>
    <property type="molecule type" value="Genomic_DNA"/>
</dbReference>
<dbReference type="PANTHER" id="PTHR10948:SF23">
    <property type="entry name" value="TRANSPOSASE INSI FOR INSERTION SEQUENCE ELEMENT IS30A-RELATED"/>
    <property type="match status" value="1"/>
</dbReference>
<dbReference type="NCBIfam" id="NF033563">
    <property type="entry name" value="transpos_IS30"/>
    <property type="match status" value="1"/>
</dbReference>
<dbReference type="InterPro" id="IPR051917">
    <property type="entry name" value="Transposase-Integrase"/>
</dbReference>
<dbReference type="Proteomes" id="UP000599009">
    <property type="component" value="Unassembled WGS sequence"/>
</dbReference>
<comment type="caution">
    <text evidence="8">The sequence shown here is derived from an EMBL/GenBank/DDBJ whole genome shotgun (WGS) entry which is preliminary data.</text>
</comment>
<evidence type="ECO:0000259" key="7">
    <source>
        <dbReference type="PROSITE" id="PS50994"/>
    </source>
</evidence>
<sequence length="327" mass="37893">MYNQLTEHERYTLGAMNRAGFSARHIARVLDRSHTTIRRELSRNACHATDGAYRPSKAQERTNGRRRRSRQIKHHPPEIYDWIETVLQEDQCSPEQIAGASRKAVGVPISHATIYRHVRKDQRQGGRLYRHLKQGGKRRRKRTFWLEKRGRLQGKPMIDTRPEAVELRLEPGHWEGDTVTGATGERDCLLTLVDRSAGISLVKKLRHRTVTAVNRAVLEVIRDSGLPFKTITWDNDTEFHGYKALEEAAGIRCYFAYSHRPWERGSNENFNGLLRQYFPKRKSLARVRQRDCDRIAQKLNSRPRKRYGYQTPIERLNAISGVVHVGG</sequence>
<evidence type="ECO:0000256" key="6">
    <source>
        <dbReference type="SAM" id="MobiDB-lite"/>
    </source>
</evidence>
<dbReference type="InterPro" id="IPR012337">
    <property type="entry name" value="RNaseH-like_sf"/>
</dbReference>
<dbReference type="SUPFAM" id="SSF53098">
    <property type="entry name" value="Ribonuclease H-like"/>
    <property type="match status" value="1"/>
</dbReference>
<keyword evidence="4" id="KW-0238">DNA-binding</keyword>
<protein>
    <submittedName>
        <fullName evidence="8">IS30 family transposase</fullName>
    </submittedName>
</protein>
<evidence type="ECO:0000313" key="9">
    <source>
        <dbReference type="Proteomes" id="UP000599009"/>
    </source>
</evidence>
<keyword evidence="9" id="KW-1185">Reference proteome</keyword>
<comment type="similarity">
    <text evidence="2">Belongs to the transposase IS30 family.</text>
</comment>
<keyword evidence="5" id="KW-0233">DNA recombination</keyword>
<dbReference type="RefSeq" id="WP_132987066.1">
    <property type="nucleotide sequence ID" value="NZ_BMME01000002.1"/>
</dbReference>
<evidence type="ECO:0000256" key="4">
    <source>
        <dbReference type="ARBA" id="ARBA00023125"/>
    </source>
</evidence>
<comment type="function">
    <text evidence="1">Required for the transposition of the insertion element.</text>
</comment>
<feature type="domain" description="Integrase catalytic" evidence="7">
    <location>
        <begin position="167"/>
        <end position="320"/>
    </location>
</feature>
<organism evidence="8 9">
    <name type="scientific">Luteimonas terricola</name>
    <dbReference type="NCBI Taxonomy" id="645597"/>
    <lineage>
        <taxon>Bacteria</taxon>
        <taxon>Pseudomonadati</taxon>
        <taxon>Pseudomonadota</taxon>
        <taxon>Gammaproteobacteria</taxon>
        <taxon>Lysobacterales</taxon>
        <taxon>Lysobacteraceae</taxon>
        <taxon>Luteimonas</taxon>
    </lineage>
</organism>
<gene>
    <name evidence="8" type="ORF">GCM10011394_27680</name>
</gene>
<dbReference type="PANTHER" id="PTHR10948">
    <property type="entry name" value="TRANSPOSASE"/>
    <property type="match status" value="1"/>
</dbReference>
<dbReference type="InterPro" id="IPR001598">
    <property type="entry name" value="Transposase_IS30_CS"/>
</dbReference>
<evidence type="ECO:0000256" key="5">
    <source>
        <dbReference type="ARBA" id="ARBA00023172"/>
    </source>
</evidence>
<dbReference type="PROSITE" id="PS01043">
    <property type="entry name" value="TRANSPOSASE_IS30"/>
    <property type="match status" value="1"/>
</dbReference>
<dbReference type="Gene3D" id="1.10.10.60">
    <property type="entry name" value="Homeodomain-like"/>
    <property type="match status" value="1"/>
</dbReference>
<dbReference type="PROSITE" id="PS50994">
    <property type="entry name" value="INTEGRASE"/>
    <property type="match status" value="1"/>
</dbReference>
<dbReference type="Pfam" id="PF13936">
    <property type="entry name" value="HTH_38"/>
    <property type="match status" value="1"/>
</dbReference>
<dbReference type="SUPFAM" id="SSF46689">
    <property type="entry name" value="Homeodomain-like"/>
    <property type="match status" value="1"/>
</dbReference>
<reference evidence="9" key="1">
    <citation type="journal article" date="2019" name="Int. J. Syst. Evol. Microbiol.">
        <title>The Global Catalogue of Microorganisms (GCM) 10K type strain sequencing project: providing services to taxonomists for standard genome sequencing and annotation.</title>
        <authorList>
            <consortium name="The Broad Institute Genomics Platform"/>
            <consortium name="The Broad Institute Genome Sequencing Center for Infectious Disease"/>
            <person name="Wu L."/>
            <person name="Ma J."/>
        </authorList>
    </citation>
    <scope>NUCLEOTIDE SEQUENCE [LARGE SCALE GENOMIC DNA]</scope>
    <source>
        <strain evidence="9">CGMCC 1.8985</strain>
    </source>
</reference>
<evidence type="ECO:0000313" key="8">
    <source>
        <dbReference type="EMBL" id="GGK16910.1"/>
    </source>
</evidence>
<dbReference type="InterPro" id="IPR053392">
    <property type="entry name" value="Transposase_IS30-like"/>
</dbReference>
<feature type="region of interest" description="Disordered" evidence="6">
    <location>
        <begin position="49"/>
        <end position="75"/>
    </location>
</feature>
<dbReference type="Gene3D" id="3.30.420.10">
    <property type="entry name" value="Ribonuclease H-like superfamily/Ribonuclease H"/>
    <property type="match status" value="1"/>
</dbReference>
<evidence type="ECO:0000256" key="1">
    <source>
        <dbReference type="ARBA" id="ARBA00002190"/>
    </source>
</evidence>